<name>A0A061HU16_CRIGR</name>
<dbReference type="PROSITE" id="PS50227">
    <property type="entry name" value="G_PROTEIN_RECEP_F2_3"/>
    <property type="match status" value="1"/>
</dbReference>
<dbReference type="Proteomes" id="UP000030759">
    <property type="component" value="Unassembled WGS sequence"/>
</dbReference>
<dbReference type="GO" id="GO:0008528">
    <property type="term" value="F:G protein-coupled peptide receptor activity"/>
    <property type="evidence" value="ECO:0007669"/>
    <property type="project" value="TreeGrafter"/>
</dbReference>
<dbReference type="SMART" id="SM00008">
    <property type="entry name" value="HormR"/>
    <property type="match status" value="1"/>
</dbReference>
<evidence type="ECO:0000313" key="3">
    <source>
        <dbReference type="Proteomes" id="UP000030759"/>
    </source>
</evidence>
<organism evidence="2 3">
    <name type="scientific">Cricetulus griseus</name>
    <name type="common">Chinese hamster</name>
    <name type="synonym">Cricetulus barabensis griseus</name>
    <dbReference type="NCBI Taxonomy" id="10029"/>
    <lineage>
        <taxon>Eukaryota</taxon>
        <taxon>Metazoa</taxon>
        <taxon>Chordata</taxon>
        <taxon>Craniata</taxon>
        <taxon>Vertebrata</taxon>
        <taxon>Euteleostomi</taxon>
        <taxon>Mammalia</taxon>
        <taxon>Eutheria</taxon>
        <taxon>Euarchontoglires</taxon>
        <taxon>Glires</taxon>
        <taxon>Rodentia</taxon>
        <taxon>Myomorpha</taxon>
        <taxon>Muroidea</taxon>
        <taxon>Cricetidae</taxon>
        <taxon>Cricetinae</taxon>
        <taxon>Cricetulus</taxon>
    </lineage>
</organism>
<protein>
    <submittedName>
        <fullName evidence="2">Glucagon receptor</fullName>
    </submittedName>
</protein>
<accession>A0A061HU16</accession>
<dbReference type="InterPro" id="IPR001879">
    <property type="entry name" value="GPCR_2_extracellular_dom"/>
</dbReference>
<dbReference type="SUPFAM" id="SSF111418">
    <property type="entry name" value="Hormone receptor domain"/>
    <property type="match status" value="1"/>
</dbReference>
<evidence type="ECO:0000313" key="2">
    <source>
        <dbReference type="EMBL" id="ERE62713.1"/>
    </source>
</evidence>
<dbReference type="AlphaFoldDB" id="A0A061HU16"/>
<proteinExistence type="predicted"/>
<evidence type="ECO:0000259" key="1">
    <source>
        <dbReference type="PROSITE" id="PS50227"/>
    </source>
</evidence>
<dbReference type="InterPro" id="IPR050332">
    <property type="entry name" value="GPCR_2"/>
</dbReference>
<dbReference type="GO" id="GO:0005886">
    <property type="term" value="C:plasma membrane"/>
    <property type="evidence" value="ECO:0007669"/>
    <property type="project" value="TreeGrafter"/>
</dbReference>
<sequence length="104" mass="11889">TDSEGQTTGELYQRWERYGRECEETLEAADAPSGVVCNGSFDMYVCWDYTAANTTARASCPWYLPWYRHVAAGYVFRQCGSDGQWGPWRDHTQCENPEKNGAFQ</sequence>
<keyword evidence="2" id="KW-0675">Receptor</keyword>
<feature type="domain" description="G-protein coupled receptors family 2 profile 1" evidence="1">
    <location>
        <begin position="21"/>
        <end position="98"/>
    </location>
</feature>
<dbReference type="InterPro" id="IPR036445">
    <property type="entry name" value="GPCR_2_extracell_dom_sf"/>
</dbReference>
<dbReference type="PROSITE" id="PS00649">
    <property type="entry name" value="G_PROTEIN_RECEP_F2_1"/>
    <property type="match status" value="1"/>
</dbReference>
<dbReference type="GO" id="GO:0007188">
    <property type="term" value="P:adenylate cyclase-modulating G protein-coupled receptor signaling pathway"/>
    <property type="evidence" value="ECO:0007669"/>
    <property type="project" value="TreeGrafter"/>
</dbReference>
<reference evidence="3" key="1">
    <citation type="journal article" date="2013" name="Nat. Biotechnol.">
        <title>Chinese hamster genome sequenced from sorted chromosomes.</title>
        <authorList>
            <person name="Brinkrolf K."/>
            <person name="Rupp O."/>
            <person name="Laux H."/>
            <person name="Kollin F."/>
            <person name="Ernst W."/>
            <person name="Linke B."/>
            <person name="Kofler R."/>
            <person name="Romand S."/>
            <person name="Hesse F."/>
            <person name="Budach W.E."/>
            <person name="Galosy S."/>
            <person name="Muller D."/>
            <person name="Noll T."/>
            <person name="Wienberg J."/>
            <person name="Jostock T."/>
            <person name="Leonard M."/>
            <person name="Grillari J."/>
            <person name="Tauch A."/>
            <person name="Goesmann A."/>
            <person name="Helk B."/>
            <person name="Mott J.E."/>
            <person name="Puhler A."/>
            <person name="Borth N."/>
        </authorList>
    </citation>
    <scope>NUCLEOTIDE SEQUENCE [LARGE SCALE GENOMIC DNA]</scope>
    <source>
        <strain evidence="3">17A/GY</strain>
    </source>
</reference>
<dbReference type="GO" id="GO:0017046">
    <property type="term" value="F:peptide hormone binding"/>
    <property type="evidence" value="ECO:0007669"/>
    <property type="project" value="TreeGrafter"/>
</dbReference>
<feature type="non-terminal residue" evidence="2">
    <location>
        <position position="104"/>
    </location>
</feature>
<dbReference type="GO" id="GO:0016519">
    <property type="term" value="F:gastric inhibitory peptide receptor activity"/>
    <property type="evidence" value="ECO:0007669"/>
    <property type="project" value="InterPro"/>
</dbReference>
<dbReference type="Pfam" id="PF02793">
    <property type="entry name" value="HRM"/>
    <property type="match status" value="1"/>
</dbReference>
<dbReference type="FunFam" id="4.10.1240.10:FF:000019">
    <property type="entry name" value="Gastric inhibitory polypeptide receptor"/>
    <property type="match status" value="1"/>
</dbReference>
<dbReference type="InterPro" id="IPR001749">
    <property type="entry name" value="GPCR_2_GIP_rcpt"/>
</dbReference>
<gene>
    <name evidence="2" type="ORF">H671_20868</name>
</gene>
<dbReference type="InterPro" id="IPR017983">
    <property type="entry name" value="GPCR_2_secretin-like_CS"/>
</dbReference>
<feature type="non-terminal residue" evidence="2">
    <location>
        <position position="1"/>
    </location>
</feature>
<dbReference type="PRINTS" id="PR01129">
    <property type="entry name" value="GIPRECEPTOR"/>
</dbReference>
<dbReference type="EMBL" id="KE686256">
    <property type="protein sequence ID" value="ERE62713.1"/>
    <property type="molecule type" value="Genomic_DNA"/>
</dbReference>
<dbReference type="PANTHER" id="PTHR45620">
    <property type="entry name" value="PDF RECEPTOR-LIKE PROTEIN-RELATED"/>
    <property type="match status" value="1"/>
</dbReference>
<dbReference type="PANTHER" id="PTHR45620:SF5">
    <property type="entry name" value="GASTRIC INHIBITORY POLYPEPTIDE RECEPTOR"/>
    <property type="match status" value="1"/>
</dbReference>
<dbReference type="Gene3D" id="4.10.1240.10">
    <property type="entry name" value="GPCR, family 2, extracellular hormone receptor domain"/>
    <property type="match status" value="1"/>
</dbReference>